<protein>
    <submittedName>
        <fullName evidence="1">Uncharacterized protein</fullName>
    </submittedName>
</protein>
<dbReference type="EMBL" id="GGEC01080874">
    <property type="protein sequence ID" value="MBX61358.1"/>
    <property type="molecule type" value="Transcribed_RNA"/>
</dbReference>
<organism evidence="1">
    <name type="scientific">Rhizophora mucronata</name>
    <name type="common">Asiatic mangrove</name>
    <dbReference type="NCBI Taxonomy" id="61149"/>
    <lineage>
        <taxon>Eukaryota</taxon>
        <taxon>Viridiplantae</taxon>
        <taxon>Streptophyta</taxon>
        <taxon>Embryophyta</taxon>
        <taxon>Tracheophyta</taxon>
        <taxon>Spermatophyta</taxon>
        <taxon>Magnoliopsida</taxon>
        <taxon>eudicotyledons</taxon>
        <taxon>Gunneridae</taxon>
        <taxon>Pentapetalae</taxon>
        <taxon>rosids</taxon>
        <taxon>fabids</taxon>
        <taxon>Malpighiales</taxon>
        <taxon>Rhizophoraceae</taxon>
        <taxon>Rhizophora</taxon>
    </lineage>
</organism>
<dbReference type="AlphaFoldDB" id="A0A2P2Q2Y9"/>
<proteinExistence type="predicted"/>
<reference evidence="1" key="1">
    <citation type="submission" date="2018-02" db="EMBL/GenBank/DDBJ databases">
        <title>Rhizophora mucronata_Transcriptome.</title>
        <authorList>
            <person name="Meera S.P."/>
            <person name="Sreeshan A."/>
            <person name="Augustine A."/>
        </authorList>
    </citation>
    <scope>NUCLEOTIDE SEQUENCE</scope>
    <source>
        <tissue evidence="1">Leaf</tissue>
    </source>
</reference>
<accession>A0A2P2Q2Y9</accession>
<evidence type="ECO:0000313" key="1">
    <source>
        <dbReference type="EMBL" id="MBX61358.1"/>
    </source>
</evidence>
<name>A0A2P2Q2Y9_RHIMU</name>
<sequence>MYRINCSIQLFRNALLYHVPAHSLITLTLDLGCYSLLF</sequence>